<proteinExistence type="predicted"/>
<dbReference type="EMBL" id="JARBJD010000160">
    <property type="protein sequence ID" value="KAK2949209.1"/>
    <property type="molecule type" value="Genomic_DNA"/>
</dbReference>
<organism evidence="1 2">
    <name type="scientific">Blattamonas nauphoetae</name>
    <dbReference type="NCBI Taxonomy" id="2049346"/>
    <lineage>
        <taxon>Eukaryota</taxon>
        <taxon>Metamonada</taxon>
        <taxon>Preaxostyla</taxon>
        <taxon>Oxymonadida</taxon>
        <taxon>Blattamonas</taxon>
    </lineage>
</organism>
<accession>A0ABQ9XEE2</accession>
<sequence>MFSSKEYSSFLKWNPDHAHSADSVAQPFVSLVSMVRDGYEFDEELVRKVSKFLSSVTSLFETNDSFDNFLNAIGQASPDRTEMSASHQPTLDFVCSSHIPIVFLSLLSTIEDEETHQLIIWLISDNIRKWNRYGAETMHRGRILLQTLEKEGFHEGIEQALLHDKSSEDGQNVRIYSYQLMKHLGMNSRLHH</sequence>
<protein>
    <submittedName>
        <fullName evidence="1">Uncharacterized protein</fullName>
    </submittedName>
</protein>
<name>A0ABQ9XEE2_9EUKA</name>
<evidence type="ECO:0000313" key="2">
    <source>
        <dbReference type="Proteomes" id="UP001281761"/>
    </source>
</evidence>
<keyword evidence="2" id="KW-1185">Reference proteome</keyword>
<evidence type="ECO:0000313" key="1">
    <source>
        <dbReference type="EMBL" id="KAK2949209.1"/>
    </source>
</evidence>
<gene>
    <name evidence="1" type="ORF">BLNAU_15812</name>
</gene>
<comment type="caution">
    <text evidence="1">The sequence shown here is derived from an EMBL/GenBank/DDBJ whole genome shotgun (WGS) entry which is preliminary data.</text>
</comment>
<dbReference type="Proteomes" id="UP001281761">
    <property type="component" value="Unassembled WGS sequence"/>
</dbReference>
<reference evidence="1 2" key="1">
    <citation type="journal article" date="2022" name="bioRxiv">
        <title>Genomics of Preaxostyla Flagellates Illuminates Evolutionary Transitions and the Path Towards Mitochondrial Loss.</title>
        <authorList>
            <person name="Novak L.V.F."/>
            <person name="Treitli S.C."/>
            <person name="Pyrih J."/>
            <person name="Halakuc P."/>
            <person name="Pipaliya S.V."/>
            <person name="Vacek V."/>
            <person name="Brzon O."/>
            <person name="Soukal P."/>
            <person name="Eme L."/>
            <person name="Dacks J.B."/>
            <person name="Karnkowska A."/>
            <person name="Elias M."/>
            <person name="Hampl V."/>
        </authorList>
    </citation>
    <scope>NUCLEOTIDE SEQUENCE [LARGE SCALE GENOMIC DNA]</scope>
    <source>
        <strain evidence="1">NAU3</strain>
        <tissue evidence="1">Gut</tissue>
    </source>
</reference>